<reference evidence="1 2" key="1">
    <citation type="journal article" date="1998" name="Science">
        <title>Genome sequence of the nematode C. elegans: a platform for investigating biology.</title>
        <authorList>
            <consortium name="The C. elegans sequencing consortium"/>
            <person name="Sulson J.E."/>
            <person name="Waterston R."/>
        </authorList>
    </citation>
    <scope>NUCLEOTIDE SEQUENCE [LARGE SCALE GENOMIC DNA]</scope>
    <source>
        <strain evidence="1 2">Bristol N2</strain>
    </source>
</reference>
<dbReference type="CTD" id="185799"/>
<dbReference type="AGR" id="WB:WBGene00009725"/>
<dbReference type="PIR" id="T22226">
    <property type="entry name" value="T22226"/>
</dbReference>
<dbReference type="Proteomes" id="UP000001940">
    <property type="component" value="Chromosome X"/>
</dbReference>
<name>Q20434_CAEEL</name>
<dbReference type="FunCoup" id="Q20434">
    <property type="interactions" value="173"/>
</dbReference>
<dbReference type="UCSC" id="F45E6.1">
    <property type="organism name" value="c. elegans"/>
</dbReference>
<evidence type="ECO:0000313" key="2">
    <source>
        <dbReference type="Proteomes" id="UP000001940"/>
    </source>
</evidence>
<dbReference type="WormBase" id="F45E6.1">
    <property type="protein sequence ID" value="CE38188"/>
    <property type="gene ID" value="WBGene00009725"/>
</dbReference>
<dbReference type="GeneID" id="185799"/>
<dbReference type="InParanoid" id="Q20434"/>
<evidence type="ECO:0000313" key="3">
    <source>
        <dbReference type="WormBase" id="F45E6.1"/>
    </source>
</evidence>
<dbReference type="STRING" id="6239.F45E6.1.1"/>
<dbReference type="PaxDb" id="6239-F45E6.1"/>
<protein>
    <submittedName>
        <fullName evidence="1">Serpentine Receptor, class Z</fullName>
    </submittedName>
</protein>
<keyword evidence="2" id="KW-1185">Reference proteome</keyword>
<evidence type="ECO:0000313" key="1">
    <source>
        <dbReference type="EMBL" id="CAA92177.2"/>
    </source>
</evidence>
<dbReference type="KEGG" id="cel:CELE_F45E6.1"/>
<sequence length="303" mass="34330">MSSSNSSAQQDAEHELDFTVSCIGVVPFVLVVWLYYMTKRTDDKRSYYAIHFNLVTLSSVHIVGSFIVLMILLIIRVTDGFTGKSEWIRFLYKLFTNLLIHGSLIVATIFYYLIFISSMQRFMLLTIEKLGRKLMTGARLTFNMTMLYFVAIISAINKIFASNKIPWLEMITMVLSLIMLLLSIIIIRHIDKRSRSGMSAHVTVLLQTVPIAILLMVFTVAKFYVLTSGQTNINLITFQSFMTFSISFMTPIFLIIGSLNKRKVAVAILTCQRGTRIIGGEVYTAERSPATMSHVVSMVPTRI</sequence>
<dbReference type="OMA" id="HIEREPI"/>
<keyword evidence="1" id="KW-0675">Receptor</keyword>
<accession>Q20434</accession>
<gene>
    <name evidence="1" type="ORF">CELE_F45E6.1</name>
    <name evidence="1 3" type="ORF">F45E6.1</name>
</gene>
<proteinExistence type="predicted"/>
<dbReference type="OrthoDB" id="5854864at2759"/>
<dbReference type="eggNOG" id="ENOG502TIXP">
    <property type="taxonomic scope" value="Eukaryota"/>
</dbReference>
<dbReference type="EMBL" id="BX284606">
    <property type="protein sequence ID" value="CAA92177.2"/>
    <property type="molecule type" value="Genomic_DNA"/>
</dbReference>
<dbReference type="HOGENOM" id="CLU_918996_0_0_1"/>
<dbReference type="AlphaFoldDB" id="Q20434"/>
<organism evidence="1 2">
    <name type="scientific">Caenorhabditis elegans</name>
    <dbReference type="NCBI Taxonomy" id="6239"/>
    <lineage>
        <taxon>Eukaryota</taxon>
        <taxon>Metazoa</taxon>
        <taxon>Ecdysozoa</taxon>
        <taxon>Nematoda</taxon>
        <taxon>Chromadorea</taxon>
        <taxon>Rhabditida</taxon>
        <taxon>Rhabditina</taxon>
        <taxon>Rhabditomorpha</taxon>
        <taxon>Rhabditoidea</taxon>
        <taxon>Rhabditidae</taxon>
        <taxon>Peloderinae</taxon>
        <taxon>Caenorhabditis</taxon>
    </lineage>
</organism>
<dbReference type="RefSeq" id="NP_510093.2">
    <property type="nucleotide sequence ID" value="NM_077692.2"/>
</dbReference>